<gene>
    <name evidence="2" type="ORF">OsJ_31489</name>
</gene>
<dbReference type="AlphaFoldDB" id="B9G5P5"/>
<evidence type="ECO:0000313" key="2">
    <source>
        <dbReference type="EMBL" id="EEE50942.1"/>
    </source>
</evidence>
<evidence type="ECO:0000256" key="1">
    <source>
        <dbReference type="SAM" id="MobiDB-lite"/>
    </source>
</evidence>
<evidence type="ECO:0008006" key="3">
    <source>
        <dbReference type="Google" id="ProtNLM"/>
    </source>
</evidence>
<dbReference type="Proteomes" id="UP000007752">
    <property type="component" value="Chromosome 10"/>
</dbReference>
<protein>
    <recommendedName>
        <fullName evidence="3">Transposon protein, putative, Pong sub-class</fullName>
    </recommendedName>
</protein>
<reference evidence="2" key="2">
    <citation type="submission" date="2008-12" db="EMBL/GenBank/DDBJ databases">
        <title>Improved gene annotation of the rice (Oryza sativa) genomes.</title>
        <authorList>
            <person name="Wang J."/>
            <person name="Li R."/>
            <person name="Fan W."/>
            <person name="Huang Q."/>
            <person name="Zhang J."/>
            <person name="Zhou Y."/>
            <person name="Hu Y."/>
            <person name="Zi S."/>
            <person name="Li J."/>
            <person name="Ni P."/>
            <person name="Zheng H."/>
            <person name="Zhang Y."/>
            <person name="Zhao M."/>
            <person name="Hao Q."/>
            <person name="McDermott J."/>
            <person name="Samudrala R."/>
            <person name="Kristiansen K."/>
            <person name="Wong G.K.-S."/>
        </authorList>
    </citation>
    <scope>NUCLEOTIDE SEQUENCE</scope>
</reference>
<reference evidence="2" key="1">
    <citation type="journal article" date="2005" name="PLoS Biol.">
        <title>The genomes of Oryza sativa: a history of duplications.</title>
        <authorList>
            <person name="Yu J."/>
            <person name="Wang J."/>
            <person name="Lin W."/>
            <person name="Li S."/>
            <person name="Li H."/>
            <person name="Zhou J."/>
            <person name="Ni P."/>
            <person name="Dong W."/>
            <person name="Hu S."/>
            <person name="Zeng C."/>
            <person name="Zhang J."/>
            <person name="Zhang Y."/>
            <person name="Li R."/>
            <person name="Xu Z."/>
            <person name="Li S."/>
            <person name="Li X."/>
            <person name="Zheng H."/>
            <person name="Cong L."/>
            <person name="Lin L."/>
            <person name="Yin J."/>
            <person name="Geng J."/>
            <person name="Li G."/>
            <person name="Shi J."/>
            <person name="Liu J."/>
            <person name="Lv H."/>
            <person name="Li J."/>
            <person name="Wang J."/>
            <person name="Deng Y."/>
            <person name="Ran L."/>
            <person name="Shi X."/>
            <person name="Wang X."/>
            <person name="Wu Q."/>
            <person name="Li C."/>
            <person name="Ren X."/>
            <person name="Wang J."/>
            <person name="Wang X."/>
            <person name="Li D."/>
            <person name="Liu D."/>
            <person name="Zhang X."/>
            <person name="Ji Z."/>
            <person name="Zhao W."/>
            <person name="Sun Y."/>
            <person name="Zhang Z."/>
            <person name="Bao J."/>
            <person name="Han Y."/>
            <person name="Dong L."/>
            <person name="Ji J."/>
            <person name="Chen P."/>
            <person name="Wu S."/>
            <person name="Liu J."/>
            <person name="Xiao Y."/>
            <person name="Bu D."/>
            <person name="Tan J."/>
            <person name="Yang L."/>
            <person name="Ye C."/>
            <person name="Zhang J."/>
            <person name="Xu J."/>
            <person name="Zhou Y."/>
            <person name="Yu Y."/>
            <person name="Zhang B."/>
            <person name="Zhuang S."/>
            <person name="Wei H."/>
            <person name="Liu B."/>
            <person name="Lei M."/>
            <person name="Yu H."/>
            <person name="Li Y."/>
            <person name="Xu H."/>
            <person name="Wei S."/>
            <person name="He X."/>
            <person name="Fang L."/>
            <person name="Zhang Z."/>
            <person name="Zhang Y."/>
            <person name="Huang X."/>
            <person name="Su Z."/>
            <person name="Tong W."/>
            <person name="Li J."/>
            <person name="Tong Z."/>
            <person name="Li S."/>
            <person name="Ye J."/>
            <person name="Wang L."/>
            <person name="Fang L."/>
            <person name="Lei T."/>
            <person name="Chen C."/>
            <person name="Chen H."/>
            <person name="Xu Z."/>
            <person name="Li H."/>
            <person name="Huang H."/>
            <person name="Zhang F."/>
            <person name="Xu H."/>
            <person name="Li N."/>
            <person name="Zhao C."/>
            <person name="Li S."/>
            <person name="Dong L."/>
            <person name="Huang Y."/>
            <person name="Li L."/>
            <person name="Xi Y."/>
            <person name="Qi Q."/>
            <person name="Li W."/>
            <person name="Zhang B."/>
            <person name="Hu W."/>
            <person name="Zhang Y."/>
            <person name="Tian X."/>
            <person name="Jiao Y."/>
            <person name="Liang X."/>
            <person name="Jin J."/>
            <person name="Gao L."/>
            <person name="Zheng W."/>
            <person name="Hao B."/>
            <person name="Liu S."/>
            <person name="Wang W."/>
            <person name="Yuan L."/>
            <person name="Cao M."/>
            <person name="McDermott J."/>
            <person name="Samudrala R."/>
            <person name="Wang J."/>
            <person name="Wong G.K."/>
            <person name="Yang H."/>
        </authorList>
    </citation>
    <scope>NUCLEOTIDE SEQUENCE [LARGE SCALE GENOMIC DNA]</scope>
</reference>
<proteinExistence type="predicted"/>
<name>B9G5P5_ORYSJ</name>
<dbReference type="PANTHER" id="PTHR47150">
    <property type="entry name" value="OS12G0169200 PROTEIN"/>
    <property type="match status" value="1"/>
</dbReference>
<accession>B9G5P5</accession>
<feature type="region of interest" description="Disordered" evidence="1">
    <location>
        <begin position="1"/>
        <end position="20"/>
    </location>
</feature>
<dbReference type="PANTHER" id="PTHR47150:SF5">
    <property type="entry name" value="OS07G0546750 PROTEIN"/>
    <property type="match status" value="1"/>
</dbReference>
<organism evidence="2">
    <name type="scientific">Oryza sativa subsp. japonica</name>
    <name type="common">Rice</name>
    <dbReference type="NCBI Taxonomy" id="39947"/>
    <lineage>
        <taxon>Eukaryota</taxon>
        <taxon>Viridiplantae</taxon>
        <taxon>Streptophyta</taxon>
        <taxon>Embryophyta</taxon>
        <taxon>Tracheophyta</taxon>
        <taxon>Spermatophyta</taxon>
        <taxon>Magnoliopsida</taxon>
        <taxon>Liliopsida</taxon>
        <taxon>Poales</taxon>
        <taxon>Poaceae</taxon>
        <taxon>BOP clade</taxon>
        <taxon>Oryzoideae</taxon>
        <taxon>Oryzeae</taxon>
        <taxon>Oryzinae</taxon>
        <taxon>Oryza</taxon>
        <taxon>Oryza sativa</taxon>
    </lineage>
</organism>
<sequence length="168" mass="19128">MSSDSQDQSSHSDESTEAQLEAELEVELEAELGAELEAESAGTSIRRGGYTRRYINRDHQDDHNRLFAKYYSANPLYTDNQFRRRFRMRKHLFLHIVEALGVWSPYFCLRRDAFGKVGLSPLQKCTAAIRMLAYGSPADLMDETFGVAESTTLECLIYFAKGVRVIFG</sequence>
<dbReference type="EMBL" id="CM000147">
    <property type="protein sequence ID" value="EEE50942.1"/>
    <property type="molecule type" value="Genomic_DNA"/>
</dbReference>